<dbReference type="AlphaFoldDB" id="A0A8T9CGJ4"/>
<evidence type="ECO:0000313" key="9">
    <source>
        <dbReference type="Proteomes" id="UP000469558"/>
    </source>
</evidence>
<dbReference type="PIRSF" id="PIRSF028763">
    <property type="entry name" value="RNA_pol_Rpc34"/>
    <property type="match status" value="1"/>
</dbReference>
<dbReference type="GO" id="GO:0006383">
    <property type="term" value="P:transcription by RNA polymerase III"/>
    <property type="evidence" value="ECO:0007669"/>
    <property type="project" value="UniProtKB-UniRule"/>
</dbReference>
<comment type="similarity">
    <text evidence="2 6">Belongs to the eukaryotic RPC34/RPC39 RNA polymerase subunit family.</text>
</comment>
<evidence type="ECO:0000313" key="8">
    <source>
        <dbReference type="EMBL" id="TVY82874.1"/>
    </source>
</evidence>
<dbReference type="InterPro" id="IPR036388">
    <property type="entry name" value="WH-like_DNA-bd_sf"/>
</dbReference>
<dbReference type="PANTHER" id="PTHR12780">
    <property type="entry name" value="RNA POLYMERASE III DNA DIRECTED , 39KD SUBUNIT-RELATED"/>
    <property type="match status" value="1"/>
</dbReference>
<keyword evidence="4 6" id="KW-0804">Transcription</keyword>
<dbReference type="EMBL" id="QGMK01000264">
    <property type="protein sequence ID" value="TVY82874.1"/>
    <property type="molecule type" value="Genomic_DNA"/>
</dbReference>
<name>A0A8T9CGJ4_9HELO</name>
<evidence type="ECO:0000256" key="6">
    <source>
        <dbReference type="PIRNR" id="PIRNR028763"/>
    </source>
</evidence>
<dbReference type="Gene3D" id="1.10.10.10">
    <property type="entry name" value="Winged helix-like DNA-binding domain superfamily/Winged helix DNA-binding domain"/>
    <property type="match status" value="1"/>
</dbReference>
<evidence type="ECO:0000256" key="5">
    <source>
        <dbReference type="ARBA" id="ARBA00023242"/>
    </source>
</evidence>
<dbReference type="Pfam" id="PF05158">
    <property type="entry name" value="RNA_pol_Rpc34"/>
    <property type="match status" value="1"/>
</dbReference>
<feature type="region of interest" description="Disordered" evidence="7">
    <location>
        <begin position="226"/>
        <end position="252"/>
    </location>
</feature>
<organism evidence="8 9">
    <name type="scientific">Lachnellula suecica</name>
    <dbReference type="NCBI Taxonomy" id="602035"/>
    <lineage>
        <taxon>Eukaryota</taxon>
        <taxon>Fungi</taxon>
        <taxon>Dikarya</taxon>
        <taxon>Ascomycota</taxon>
        <taxon>Pezizomycotina</taxon>
        <taxon>Leotiomycetes</taxon>
        <taxon>Helotiales</taxon>
        <taxon>Lachnaceae</taxon>
        <taxon>Lachnellula</taxon>
    </lineage>
</organism>
<evidence type="ECO:0000256" key="1">
    <source>
        <dbReference type="ARBA" id="ARBA00004123"/>
    </source>
</evidence>
<evidence type="ECO:0000256" key="2">
    <source>
        <dbReference type="ARBA" id="ARBA00011038"/>
    </source>
</evidence>
<dbReference type="SUPFAM" id="SSF46785">
    <property type="entry name" value="Winged helix' DNA-binding domain"/>
    <property type="match status" value="1"/>
</dbReference>
<keyword evidence="9" id="KW-1185">Reference proteome</keyword>
<sequence>MASSSTAAPAAPPAAEIIKSLKDQVYDESMRLTQEDSKVVFHQQDIQDFDFMNGVDLHALLTIINELLQEKLYKVVQDGEGMGWRVRNAEDAKRYQGLTSEQEMVYSHIDEADSEGIWIRTVKQRTKLHDSVIGHAIKHLEGRSLVKSMKSVEHPTRKMYIKSTIRASEKATGGAFYGDGELDEEFIAMMMQFLVKYITSRSFYRSSTLLRTAGKNIERTKMTPEEIKAARDKGLGPRGTRPREAEGGSARAEKMRNYESMVPMPHGYQGYPDVHEMTSFIEEKGVSKTTLTSVEIQQLLDVLCYDDIIEKVQGGPQGISYRALRKSLLDSDEAGSVLTEMPCGRCPVFDLCEEGGPVGPSNCVYYNDWLEL</sequence>
<evidence type="ECO:0000256" key="7">
    <source>
        <dbReference type="SAM" id="MobiDB-lite"/>
    </source>
</evidence>
<gene>
    <name evidence="8" type="primary">rpc6</name>
    <name evidence="8" type="ORF">LSUE1_G002027</name>
</gene>
<dbReference type="GO" id="GO:0005666">
    <property type="term" value="C:RNA polymerase III complex"/>
    <property type="evidence" value="ECO:0007669"/>
    <property type="project" value="UniProtKB-UniRule"/>
</dbReference>
<dbReference type="InterPro" id="IPR036390">
    <property type="entry name" value="WH_DNA-bd_sf"/>
</dbReference>
<keyword evidence="5 6" id="KW-0539">Nucleus</keyword>
<comment type="function">
    <text evidence="6">DNA-dependent RNA polymerase catalyzes the transcription of DNA into RNA using the four ribonucleoside triphosphates as substrates. Specific peripheric component of RNA polymerase III which synthesizes small RNAs, such as 5S rRNA and tRNAs.</text>
</comment>
<dbReference type="InterPro" id="IPR007832">
    <property type="entry name" value="RNA_pol_Rpc34"/>
</dbReference>
<accession>A0A8T9CGJ4</accession>
<evidence type="ECO:0000256" key="3">
    <source>
        <dbReference type="ARBA" id="ARBA00022478"/>
    </source>
</evidence>
<dbReference type="FunFam" id="1.10.10.10:FF:000116">
    <property type="entry name" value="DNA-directed RNA polymerase III subunit RPC6"/>
    <property type="match status" value="1"/>
</dbReference>
<dbReference type="Proteomes" id="UP000469558">
    <property type="component" value="Unassembled WGS sequence"/>
</dbReference>
<dbReference type="InterPro" id="IPR016049">
    <property type="entry name" value="RNA_pol_Rpc34-like"/>
</dbReference>
<proteinExistence type="inferred from homology"/>
<comment type="subcellular location">
    <subcellularLocation>
        <location evidence="1 6">Nucleus</location>
    </subcellularLocation>
</comment>
<protein>
    <recommendedName>
        <fullName evidence="6">DNA-directed RNA polymerase III subunit RPC6</fullName>
        <shortName evidence="6">RNA polymerase III subunit C6</shortName>
    </recommendedName>
</protein>
<dbReference type="GO" id="GO:0005737">
    <property type="term" value="C:cytoplasm"/>
    <property type="evidence" value="ECO:0007669"/>
    <property type="project" value="UniProtKB-ARBA"/>
</dbReference>
<dbReference type="OrthoDB" id="613763at2759"/>
<dbReference type="GO" id="GO:0005654">
    <property type="term" value="C:nucleoplasm"/>
    <property type="evidence" value="ECO:0007669"/>
    <property type="project" value="UniProtKB-ARBA"/>
</dbReference>
<evidence type="ECO:0000256" key="4">
    <source>
        <dbReference type="ARBA" id="ARBA00023163"/>
    </source>
</evidence>
<reference evidence="8 9" key="1">
    <citation type="submission" date="2018-05" db="EMBL/GenBank/DDBJ databases">
        <title>Genome sequencing and assembly of the regulated plant pathogen Lachnellula willkommii and related sister species for the development of diagnostic species identification markers.</title>
        <authorList>
            <person name="Giroux E."/>
            <person name="Bilodeau G."/>
        </authorList>
    </citation>
    <scope>NUCLEOTIDE SEQUENCE [LARGE SCALE GENOMIC DNA]</scope>
    <source>
        <strain evidence="8 9">CBS 268.59</strain>
    </source>
</reference>
<keyword evidence="3 6" id="KW-0240">DNA-directed RNA polymerase</keyword>
<comment type="caution">
    <text evidence="8">The sequence shown here is derived from an EMBL/GenBank/DDBJ whole genome shotgun (WGS) entry which is preliminary data.</text>
</comment>